<dbReference type="EMBL" id="BSEC01000001">
    <property type="protein sequence ID" value="GLI95041.1"/>
    <property type="molecule type" value="Genomic_DNA"/>
</dbReference>
<evidence type="ECO:0000259" key="2">
    <source>
        <dbReference type="Pfam" id="PF00345"/>
    </source>
</evidence>
<dbReference type="Pfam" id="PF00345">
    <property type="entry name" value="PapD_N"/>
    <property type="match status" value="1"/>
</dbReference>
<evidence type="ECO:0000313" key="4">
    <source>
        <dbReference type="Proteomes" id="UP001144323"/>
    </source>
</evidence>
<evidence type="ECO:0000256" key="1">
    <source>
        <dbReference type="SAM" id="SignalP"/>
    </source>
</evidence>
<dbReference type="SUPFAM" id="SSF49354">
    <property type="entry name" value="PapD-like"/>
    <property type="match status" value="1"/>
</dbReference>
<proteinExistence type="predicted"/>
<gene>
    <name evidence="3" type="ORF">LMG27198_40330</name>
</gene>
<keyword evidence="1" id="KW-0732">Signal</keyword>
<dbReference type="AlphaFoldDB" id="A0A9W6GY28"/>
<name>A0A9W6GY28_9HYPH</name>
<feature type="signal peptide" evidence="1">
    <location>
        <begin position="1"/>
        <end position="24"/>
    </location>
</feature>
<dbReference type="Proteomes" id="UP001144323">
    <property type="component" value="Unassembled WGS sequence"/>
</dbReference>
<feature type="domain" description="Pili assembly chaperone N-terminal" evidence="2">
    <location>
        <begin position="29"/>
        <end position="146"/>
    </location>
</feature>
<feature type="chain" id="PRO_5040724452" evidence="1">
    <location>
        <begin position="25"/>
        <end position="237"/>
    </location>
</feature>
<protein>
    <submittedName>
        <fullName evidence="3">Pilus assembly protein</fullName>
    </submittedName>
</protein>
<dbReference type="Gene3D" id="2.60.40.10">
    <property type="entry name" value="Immunoglobulins"/>
    <property type="match status" value="1"/>
</dbReference>
<organism evidence="3 4">
    <name type="scientific">Methylocystis echinoides</name>
    <dbReference type="NCBI Taxonomy" id="29468"/>
    <lineage>
        <taxon>Bacteria</taxon>
        <taxon>Pseudomonadati</taxon>
        <taxon>Pseudomonadota</taxon>
        <taxon>Alphaproteobacteria</taxon>
        <taxon>Hyphomicrobiales</taxon>
        <taxon>Methylocystaceae</taxon>
        <taxon>Methylocystis</taxon>
    </lineage>
</organism>
<dbReference type="InterPro" id="IPR050643">
    <property type="entry name" value="Periplasmic_pilus_chap"/>
</dbReference>
<dbReference type="RefSeq" id="WP_281805371.1">
    <property type="nucleotide sequence ID" value="NZ_BSEC01000001.1"/>
</dbReference>
<dbReference type="GO" id="GO:0071555">
    <property type="term" value="P:cell wall organization"/>
    <property type="evidence" value="ECO:0007669"/>
    <property type="project" value="InterPro"/>
</dbReference>
<dbReference type="InterPro" id="IPR013783">
    <property type="entry name" value="Ig-like_fold"/>
</dbReference>
<dbReference type="InterPro" id="IPR016147">
    <property type="entry name" value="Pili_assmbl_chaperone_N"/>
</dbReference>
<sequence length="237" mass="25284">MTYANHTRSLGLLLGLVAATAARGASLQASPVMLELTPPAASGVINLENTGDRPINAQVRVFRWRLVDGAEQLEPTESVVASPPTAELVSKQSYAVRVLRTDDAPVTEPEYYRVIVDELPGPQDQRPNAVTMAMRYSIPVFVEPPGGASPQLSWGWRKEGGNVVVTLRNDGDRRVRISALTLKGKGSVSFGAGLVGYALAHSEAKWSRPAKGFQGGAVKVTAQSDVGPIDAEAVEQR</sequence>
<accession>A0A9W6GY28</accession>
<keyword evidence="4" id="KW-1185">Reference proteome</keyword>
<dbReference type="GO" id="GO:0030288">
    <property type="term" value="C:outer membrane-bounded periplasmic space"/>
    <property type="evidence" value="ECO:0007669"/>
    <property type="project" value="InterPro"/>
</dbReference>
<dbReference type="PANTHER" id="PTHR30251:SF4">
    <property type="entry name" value="SLR1668 PROTEIN"/>
    <property type="match status" value="1"/>
</dbReference>
<dbReference type="PANTHER" id="PTHR30251">
    <property type="entry name" value="PILUS ASSEMBLY CHAPERONE"/>
    <property type="match status" value="1"/>
</dbReference>
<comment type="caution">
    <text evidence="3">The sequence shown here is derived from an EMBL/GenBank/DDBJ whole genome shotgun (WGS) entry which is preliminary data.</text>
</comment>
<evidence type="ECO:0000313" key="3">
    <source>
        <dbReference type="EMBL" id="GLI95041.1"/>
    </source>
</evidence>
<reference evidence="3" key="1">
    <citation type="journal article" date="2023" name="Int. J. Syst. Evol. Microbiol.">
        <title>Methylocystis iwaonis sp. nov., a type II methane-oxidizing bacterium from surface soil of a rice paddy field in Japan, and emended description of the genus Methylocystis (ex Whittenbury et al. 1970) Bowman et al. 1993.</title>
        <authorList>
            <person name="Kaise H."/>
            <person name="Sawadogo J.B."/>
            <person name="Alam M.S."/>
            <person name="Ueno C."/>
            <person name="Dianou D."/>
            <person name="Shinjo R."/>
            <person name="Asakawa S."/>
        </authorList>
    </citation>
    <scope>NUCLEOTIDE SEQUENCE</scope>
    <source>
        <strain evidence="3">LMG27198</strain>
    </source>
</reference>
<dbReference type="InterPro" id="IPR008962">
    <property type="entry name" value="PapD-like_sf"/>
</dbReference>